<dbReference type="PANTHER" id="PTHR21600">
    <property type="entry name" value="MITOCHONDRIAL RNA PSEUDOURIDINE SYNTHASE"/>
    <property type="match status" value="1"/>
</dbReference>
<dbReference type="EC" id="5.4.99.-" evidence="3"/>
<comment type="catalytic activity">
    <reaction evidence="1 3">
        <text>a uridine in RNA = a pseudouridine in RNA</text>
        <dbReference type="Rhea" id="RHEA:48348"/>
        <dbReference type="Rhea" id="RHEA-COMP:12068"/>
        <dbReference type="Rhea" id="RHEA-COMP:12069"/>
        <dbReference type="ChEBI" id="CHEBI:65314"/>
        <dbReference type="ChEBI" id="CHEBI:65315"/>
    </reaction>
</comment>
<feature type="domain" description="Pseudouridine synthase RsuA/RluA-like" evidence="5">
    <location>
        <begin position="94"/>
        <end position="246"/>
    </location>
</feature>
<dbReference type="Pfam" id="PF00849">
    <property type="entry name" value="PseudoU_synth_2"/>
    <property type="match status" value="1"/>
</dbReference>
<keyword evidence="3 6" id="KW-0413">Isomerase</keyword>
<evidence type="ECO:0000256" key="1">
    <source>
        <dbReference type="ARBA" id="ARBA00000073"/>
    </source>
</evidence>
<dbReference type="GO" id="GO:0016853">
    <property type="term" value="F:isomerase activity"/>
    <property type="evidence" value="ECO:0007669"/>
    <property type="project" value="UniProtKB-KW"/>
</dbReference>
<dbReference type="CDD" id="cd02869">
    <property type="entry name" value="PseudoU_synth_RluA_like"/>
    <property type="match status" value="1"/>
</dbReference>
<dbReference type="Proteomes" id="UP001596410">
    <property type="component" value="Unassembled WGS sequence"/>
</dbReference>
<dbReference type="NCBIfam" id="TIGR00005">
    <property type="entry name" value="rluA_subfam"/>
    <property type="match status" value="1"/>
</dbReference>
<comment type="caution">
    <text evidence="6">The sequence shown here is derived from an EMBL/GenBank/DDBJ whole genome shotgun (WGS) entry which is preliminary data.</text>
</comment>
<dbReference type="InterPro" id="IPR006224">
    <property type="entry name" value="PsdUridine_synth_RluA-like_CS"/>
</dbReference>
<organism evidence="6 7">
    <name type="scientific">Halobacillus seohaensis</name>
    <dbReference type="NCBI Taxonomy" id="447421"/>
    <lineage>
        <taxon>Bacteria</taxon>
        <taxon>Bacillati</taxon>
        <taxon>Bacillota</taxon>
        <taxon>Bacilli</taxon>
        <taxon>Bacillales</taxon>
        <taxon>Bacillaceae</taxon>
        <taxon>Halobacillus</taxon>
    </lineage>
</organism>
<dbReference type="PROSITE" id="PS01129">
    <property type="entry name" value="PSI_RLU"/>
    <property type="match status" value="1"/>
</dbReference>
<feature type="region of interest" description="Disordered" evidence="4">
    <location>
        <begin position="185"/>
        <end position="208"/>
    </location>
</feature>
<evidence type="ECO:0000256" key="2">
    <source>
        <dbReference type="ARBA" id="ARBA00010876"/>
    </source>
</evidence>
<dbReference type="RefSeq" id="WP_204710742.1">
    <property type="nucleotide sequence ID" value="NZ_JBHSZV010000061.1"/>
</dbReference>
<reference evidence="7" key="1">
    <citation type="journal article" date="2019" name="Int. J. Syst. Evol. Microbiol.">
        <title>The Global Catalogue of Microorganisms (GCM) 10K type strain sequencing project: providing services to taxonomists for standard genome sequencing and annotation.</title>
        <authorList>
            <consortium name="The Broad Institute Genomics Platform"/>
            <consortium name="The Broad Institute Genome Sequencing Center for Infectious Disease"/>
            <person name="Wu L."/>
            <person name="Ma J."/>
        </authorList>
    </citation>
    <scope>NUCLEOTIDE SEQUENCE [LARGE SCALE GENOMIC DNA]</scope>
    <source>
        <strain evidence="7">CGMCC 4.1621</strain>
    </source>
</reference>
<protein>
    <recommendedName>
        <fullName evidence="3">Pseudouridine synthase</fullName>
        <ecNumber evidence="3">5.4.99.-</ecNumber>
    </recommendedName>
</protein>
<dbReference type="Gene3D" id="3.30.2350.10">
    <property type="entry name" value="Pseudouridine synthase"/>
    <property type="match status" value="1"/>
</dbReference>
<dbReference type="SUPFAM" id="SSF55120">
    <property type="entry name" value="Pseudouridine synthase"/>
    <property type="match status" value="1"/>
</dbReference>
<feature type="compositionally biased region" description="Basic residues" evidence="4">
    <location>
        <begin position="195"/>
        <end position="204"/>
    </location>
</feature>
<name>A0ABW2ENP6_9BACI</name>
<comment type="function">
    <text evidence="3">Responsible for synthesis of pseudouridine from uracil.</text>
</comment>
<comment type="similarity">
    <text evidence="2 3">Belongs to the pseudouridine synthase RluA family.</text>
</comment>
<feature type="compositionally biased region" description="Basic and acidic residues" evidence="4">
    <location>
        <begin position="185"/>
        <end position="194"/>
    </location>
</feature>
<accession>A0ABW2ENP6</accession>
<evidence type="ECO:0000313" key="6">
    <source>
        <dbReference type="EMBL" id="MFC7063903.1"/>
    </source>
</evidence>
<keyword evidence="7" id="KW-1185">Reference proteome</keyword>
<dbReference type="EMBL" id="JBHSZV010000061">
    <property type="protein sequence ID" value="MFC7063903.1"/>
    <property type="molecule type" value="Genomic_DNA"/>
</dbReference>
<dbReference type="InterPro" id="IPR006225">
    <property type="entry name" value="PsdUridine_synth_RluC/D"/>
</dbReference>
<evidence type="ECO:0000256" key="4">
    <source>
        <dbReference type="SAM" id="MobiDB-lite"/>
    </source>
</evidence>
<dbReference type="PANTHER" id="PTHR21600:SF71">
    <property type="entry name" value="PSEUDOURIDINE SYNTHASE"/>
    <property type="match status" value="1"/>
</dbReference>
<dbReference type="InterPro" id="IPR020103">
    <property type="entry name" value="PsdUridine_synth_cat_dom_sf"/>
</dbReference>
<evidence type="ECO:0000256" key="3">
    <source>
        <dbReference type="RuleBase" id="RU362028"/>
    </source>
</evidence>
<gene>
    <name evidence="6" type="ORF">ACFQIC_19070</name>
</gene>
<proteinExistence type="inferred from homology"/>
<dbReference type="InterPro" id="IPR006145">
    <property type="entry name" value="PsdUridine_synth_RsuA/RluA"/>
</dbReference>
<sequence>MKTKRQGEWLEVTVPEKWNEFTIERIMKKEWNVPRKLLHKFRTEKAVTLNNEPRHWKQTKVQTGDALRIRLFEPQEMEVAPTFMEVDVIYEDDHLLVVNKPVGLDTHPNQPDQTDTLVNAVAFYFQMNGIEATPKYVHRLDRDTSGAILFAKHDLAIASLGQQLKDRSIKRTYIAWAHGKVKPNKGEIHEPIGKDRHHPVRRRVSPGGQNAETHYELLDYNSVRKASLLKLQLNTGRTHQIRVHTSFIGHPLLGDVLYGGKSNHEYKQALHAAKLTFIHPFTEEHIECLALPDPSSKLFENKHVQLLASSPKNSGTESH</sequence>
<evidence type="ECO:0000259" key="5">
    <source>
        <dbReference type="Pfam" id="PF00849"/>
    </source>
</evidence>
<evidence type="ECO:0000313" key="7">
    <source>
        <dbReference type="Proteomes" id="UP001596410"/>
    </source>
</evidence>
<dbReference type="InterPro" id="IPR050188">
    <property type="entry name" value="RluA_PseudoU_synthase"/>
</dbReference>